<evidence type="ECO:0000256" key="1">
    <source>
        <dbReference type="ARBA" id="ARBA00013258"/>
    </source>
</evidence>
<dbReference type="AlphaFoldDB" id="A0A1H2DQY0"/>
<feature type="active site" evidence="7">
    <location>
        <position position="100"/>
    </location>
</feature>
<dbReference type="SUPFAM" id="SSF55048">
    <property type="entry name" value="Probable ACP-binding domain of malonyl-CoA ACP transacylase"/>
    <property type="match status" value="1"/>
</dbReference>
<dbReference type="GO" id="GO:0006633">
    <property type="term" value="P:fatty acid biosynthetic process"/>
    <property type="evidence" value="ECO:0007669"/>
    <property type="project" value="TreeGrafter"/>
</dbReference>
<dbReference type="SUPFAM" id="SSF52151">
    <property type="entry name" value="FabD/lysophospholipase-like"/>
    <property type="match status" value="1"/>
</dbReference>
<dbReference type="SMART" id="SM00827">
    <property type="entry name" value="PKS_AT"/>
    <property type="match status" value="1"/>
</dbReference>
<dbReference type="InterPro" id="IPR050858">
    <property type="entry name" value="Mal-CoA-ACP_Trans/PKS_FabD"/>
</dbReference>
<dbReference type="NCBIfam" id="TIGR00128">
    <property type="entry name" value="fabD"/>
    <property type="match status" value="1"/>
</dbReference>
<dbReference type="InterPro" id="IPR014043">
    <property type="entry name" value="Acyl_transferase_dom"/>
</dbReference>
<dbReference type="Gene3D" id="3.40.366.10">
    <property type="entry name" value="Malonyl-Coenzyme A Acyl Carrier Protein, domain 2"/>
    <property type="match status" value="1"/>
</dbReference>
<keyword evidence="10" id="KW-1185">Reference proteome</keyword>
<dbReference type="InterPro" id="IPR016035">
    <property type="entry name" value="Acyl_Trfase/lysoPLipase"/>
</dbReference>
<dbReference type="InterPro" id="IPR004410">
    <property type="entry name" value="Malonyl_CoA-ACP_transAc_FabD"/>
</dbReference>
<feature type="domain" description="Malonyl-CoA:ACP transacylase (MAT)" evidence="8">
    <location>
        <begin position="16"/>
        <end position="312"/>
    </location>
</feature>
<dbReference type="EC" id="2.3.1.39" evidence="1 6"/>
<proteinExistence type="inferred from homology"/>
<organism evidence="9 10">
    <name type="scientific">Nitrosomonas ureae</name>
    <dbReference type="NCBI Taxonomy" id="44577"/>
    <lineage>
        <taxon>Bacteria</taxon>
        <taxon>Pseudomonadati</taxon>
        <taxon>Pseudomonadota</taxon>
        <taxon>Betaproteobacteria</taxon>
        <taxon>Nitrosomonadales</taxon>
        <taxon>Nitrosomonadaceae</taxon>
        <taxon>Nitrosomonas</taxon>
    </lineage>
</organism>
<dbReference type="Proteomes" id="UP000182882">
    <property type="component" value="Unassembled WGS sequence"/>
</dbReference>
<dbReference type="Pfam" id="PF00698">
    <property type="entry name" value="Acyl_transf_1"/>
    <property type="match status" value="1"/>
</dbReference>
<dbReference type="InterPro" id="IPR001227">
    <property type="entry name" value="Ac_transferase_dom_sf"/>
</dbReference>
<dbReference type="PANTHER" id="PTHR42681">
    <property type="entry name" value="MALONYL-COA-ACYL CARRIER PROTEIN TRANSACYLASE, MITOCHONDRIAL"/>
    <property type="match status" value="1"/>
</dbReference>
<evidence type="ECO:0000256" key="5">
    <source>
        <dbReference type="ARBA" id="ARBA00048462"/>
    </source>
</evidence>
<dbReference type="EMBL" id="FNLN01000004">
    <property type="protein sequence ID" value="SDT85216.1"/>
    <property type="molecule type" value="Genomic_DNA"/>
</dbReference>
<evidence type="ECO:0000256" key="6">
    <source>
        <dbReference type="PIRNR" id="PIRNR000446"/>
    </source>
</evidence>
<dbReference type="PIRSF" id="PIRSF000446">
    <property type="entry name" value="Mct"/>
    <property type="match status" value="1"/>
</dbReference>
<protein>
    <recommendedName>
        <fullName evidence="2 6">Malonyl CoA-acyl carrier protein transacylase</fullName>
        <ecNumber evidence="1 6">2.3.1.39</ecNumber>
    </recommendedName>
</protein>
<dbReference type="FunFam" id="3.30.70.250:FF:000001">
    <property type="entry name" value="Malonyl CoA-acyl carrier protein transacylase"/>
    <property type="match status" value="1"/>
</dbReference>
<dbReference type="PANTHER" id="PTHR42681:SF1">
    <property type="entry name" value="MALONYL-COA-ACYL CARRIER PROTEIN TRANSACYLASE, MITOCHONDRIAL"/>
    <property type="match status" value="1"/>
</dbReference>
<dbReference type="Gene3D" id="3.30.70.250">
    <property type="entry name" value="Malonyl-CoA ACP transacylase, ACP-binding"/>
    <property type="match status" value="1"/>
</dbReference>
<sequence length="324" mass="35129">MGSSFTAVVIMKFAFVFPGQGSQSVGMMNGYKDLPIIQETFQEASDILKQDFWVMANSGSEEELNLTLNTQPLMLTAGIAVYRAWISLGGKKPVLLAGHSLGEYTALVASEALGFADALSLVRFRAQVMQKAVPEGVGGMAAILGLDDETIKTICRDITNQGNGESLEPANFNSPGQIVIAGHRNAILRGIELAKAKGARRAIMLPMSIPSHCSLMKPAAESMRLQLQYVTLQSPKIPILHNTDVKPHSDPSVIKEILVQQLINPIHWVDTIRAFVTAEITHVVECGPGKILSGLNKRIDQHLQQLSLTDSEAIKLAINDVRVI</sequence>
<gene>
    <name evidence="9" type="ORF">SAMN05216406_10411</name>
</gene>
<reference evidence="10" key="1">
    <citation type="submission" date="2016-10" db="EMBL/GenBank/DDBJ databases">
        <authorList>
            <person name="Varghese N."/>
            <person name="Submissions S."/>
        </authorList>
    </citation>
    <scope>NUCLEOTIDE SEQUENCE [LARGE SCALE GENOMIC DNA]</scope>
    <source>
        <strain evidence="10">Nm10</strain>
    </source>
</reference>
<keyword evidence="4 6" id="KW-0012">Acyltransferase</keyword>
<name>A0A1H2DQY0_9PROT</name>
<evidence type="ECO:0000256" key="3">
    <source>
        <dbReference type="ARBA" id="ARBA00022679"/>
    </source>
</evidence>
<accession>A0A1H2DQY0</accession>
<dbReference type="InterPro" id="IPR024925">
    <property type="entry name" value="Malonyl_CoA-ACP_transAc"/>
</dbReference>
<comment type="catalytic activity">
    <reaction evidence="5 6">
        <text>holo-[ACP] + malonyl-CoA = malonyl-[ACP] + CoA</text>
        <dbReference type="Rhea" id="RHEA:41792"/>
        <dbReference type="Rhea" id="RHEA-COMP:9623"/>
        <dbReference type="Rhea" id="RHEA-COMP:9685"/>
        <dbReference type="ChEBI" id="CHEBI:57287"/>
        <dbReference type="ChEBI" id="CHEBI:57384"/>
        <dbReference type="ChEBI" id="CHEBI:64479"/>
        <dbReference type="ChEBI" id="CHEBI:78449"/>
        <dbReference type="EC" id="2.3.1.39"/>
    </reaction>
</comment>
<feature type="active site" evidence="7">
    <location>
        <position position="212"/>
    </location>
</feature>
<dbReference type="GO" id="GO:0005829">
    <property type="term" value="C:cytosol"/>
    <property type="evidence" value="ECO:0007669"/>
    <property type="project" value="TreeGrafter"/>
</dbReference>
<dbReference type="InterPro" id="IPR016036">
    <property type="entry name" value="Malonyl_transacylase_ACP-bd"/>
</dbReference>
<keyword evidence="3 6" id="KW-0808">Transferase</keyword>
<evidence type="ECO:0000313" key="10">
    <source>
        <dbReference type="Proteomes" id="UP000182882"/>
    </source>
</evidence>
<evidence type="ECO:0000256" key="7">
    <source>
        <dbReference type="PIRSR" id="PIRSR000446-1"/>
    </source>
</evidence>
<evidence type="ECO:0000256" key="2">
    <source>
        <dbReference type="ARBA" id="ARBA00018953"/>
    </source>
</evidence>
<evidence type="ECO:0000256" key="4">
    <source>
        <dbReference type="ARBA" id="ARBA00023315"/>
    </source>
</evidence>
<evidence type="ECO:0000313" key="9">
    <source>
        <dbReference type="EMBL" id="SDT85216.1"/>
    </source>
</evidence>
<evidence type="ECO:0000259" key="8">
    <source>
        <dbReference type="SMART" id="SM00827"/>
    </source>
</evidence>
<comment type="similarity">
    <text evidence="6">Belongs to the fabD family.</text>
</comment>
<dbReference type="GO" id="GO:0004314">
    <property type="term" value="F:[acyl-carrier-protein] S-malonyltransferase activity"/>
    <property type="evidence" value="ECO:0007669"/>
    <property type="project" value="UniProtKB-EC"/>
</dbReference>